<proteinExistence type="predicted"/>
<feature type="transmembrane region" description="Helical" evidence="1">
    <location>
        <begin position="58"/>
        <end position="79"/>
    </location>
</feature>
<accession>A0A2M6WKU6</accession>
<keyword evidence="1" id="KW-0812">Transmembrane</keyword>
<evidence type="ECO:0000313" key="2">
    <source>
        <dbReference type="EMBL" id="PIT93405.1"/>
    </source>
</evidence>
<dbReference type="AlphaFoldDB" id="A0A2M6WKU6"/>
<sequence>MHSKEKKDAIAIIFILAIIISLASLIIASLRYVNTDYSLLLHVDNYREIEIFGTPGHLLMMIIFSSVLIFTNYILAYYLKGREQILSFILATTSLFLSVLLFISLFVIVLSN</sequence>
<gene>
    <name evidence="2" type="ORF">COU06_00335</name>
</gene>
<evidence type="ECO:0000256" key="1">
    <source>
        <dbReference type="SAM" id="Phobius"/>
    </source>
</evidence>
<name>A0A2M6WKU6_9BACT</name>
<dbReference type="EMBL" id="PFAY01000002">
    <property type="protein sequence ID" value="PIT93405.1"/>
    <property type="molecule type" value="Genomic_DNA"/>
</dbReference>
<keyword evidence="1" id="KW-0472">Membrane</keyword>
<feature type="transmembrane region" description="Helical" evidence="1">
    <location>
        <begin position="12"/>
        <end position="33"/>
    </location>
</feature>
<feature type="transmembrane region" description="Helical" evidence="1">
    <location>
        <begin position="86"/>
        <end position="110"/>
    </location>
</feature>
<protein>
    <submittedName>
        <fullName evidence="2">Uncharacterized protein</fullName>
    </submittedName>
</protein>
<keyword evidence="1" id="KW-1133">Transmembrane helix</keyword>
<reference evidence="3" key="1">
    <citation type="submission" date="2017-09" db="EMBL/GenBank/DDBJ databases">
        <title>Depth-based differentiation of microbial function through sediment-hosted aquifers and enrichment of novel symbionts in the deep terrestrial subsurface.</title>
        <authorList>
            <person name="Probst A.J."/>
            <person name="Ladd B."/>
            <person name="Jarett J.K."/>
            <person name="Geller-Mcgrath D.E."/>
            <person name="Sieber C.M.K."/>
            <person name="Emerson J.B."/>
            <person name="Anantharaman K."/>
            <person name="Thomas B.C."/>
            <person name="Malmstrom R."/>
            <person name="Stieglmeier M."/>
            <person name="Klingl A."/>
            <person name="Woyke T."/>
            <person name="Ryan C.M."/>
            <person name="Banfield J.F."/>
        </authorList>
    </citation>
    <scope>NUCLEOTIDE SEQUENCE [LARGE SCALE GENOMIC DNA]</scope>
</reference>
<dbReference type="Proteomes" id="UP000229112">
    <property type="component" value="Unassembled WGS sequence"/>
</dbReference>
<evidence type="ECO:0000313" key="3">
    <source>
        <dbReference type="Proteomes" id="UP000229112"/>
    </source>
</evidence>
<organism evidence="2 3">
    <name type="scientific">Candidatus Harrisonbacteria bacterium CG10_big_fil_rev_8_21_14_0_10_38_8</name>
    <dbReference type="NCBI Taxonomy" id="1974582"/>
    <lineage>
        <taxon>Bacteria</taxon>
        <taxon>Candidatus Harrisoniibacteriota</taxon>
    </lineage>
</organism>
<comment type="caution">
    <text evidence="2">The sequence shown here is derived from an EMBL/GenBank/DDBJ whole genome shotgun (WGS) entry which is preliminary data.</text>
</comment>